<organism evidence="1 2">
    <name type="scientific">Mycena rosella</name>
    <name type="common">Pink bonnet</name>
    <name type="synonym">Agaricus rosellus</name>
    <dbReference type="NCBI Taxonomy" id="1033263"/>
    <lineage>
        <taxon>Eukaryota</taxon>
        <taxon>Fungi</taxon>
        <taxon>Dikarya</taxon>
        <taxon>Basidiomycota</taxon>
        <taxon>Agaricomycotina</taxon>
        <taxon>Agaricomycetes</taxon>
        <taxon>Agaricomycetidae</taxon>
        <taxon>Agaricales</taxon>
        <taxon>Marasmiineae</taxon>
        <taxon>Mycenaceae</taxon>
        <taxon>Mycena</taxon>
    </lineage>
</organism>
<comment type="caution">
    <text evidence="1">The sequence shown here is derived from an EMBL/GenBank/DDBJ whole genome shotgun (WGS) entry which is preliminary data.</text>
</comment>
<sequence>MAQLAVEEYSARRDQWVPVGTVSGIWMPSPLGNEESLAQSIHLRAKILSAPSRAWNGKSLKCAVETEDDGARVVGGRGFDGRRAWGLYRQTHLKIWTRTHCEERVKDEEQDGEVGSGKAKMLTNLHVMIHNYKQWARTKLSFGRVSALQFSAH</sequence>
<gene>
    <name evidence="1" type="ORF">B0H17DRAFT_1139014</name>
</gene>
<keyword evidence="2" id="KW-1185">Reference proteome</keyword>
<accession>A0AAD7G907</accession>
<evidence type="ECO:0000313" key="1">
    <source>
        <dbReference type="EMBL" id="KAJ7679735.1"/>
    </source>
</evidence>
<name>A0AAD7G907_MYCRO</name>
<reference evidence="1" key="1">
    <citation type="submission" date="2023-03" db="EMBL/GenBank/DDBJ databases">
        <title>Massive genome expansion in bonnet fungi (Mycena s.s.) driven by repeated elements and novel gene families across ecological guilds.</title>
        <authorList>
            <consortium name="Lawrence Berkeley National Laboratory"/>
            <person name="Harder C.B."/>
            <person name="Miyauchi S."/>
            <person name="Viragh M."/>
            <person name="Kuo A."/>
            <person name="Thoen E."/>
            <person name="Andreopoulos B."/>
            <person name="Lu D."/>
            <person name="Skrede I."/>
            <person name="Drula E."/>
            <person name="Henrissat B."/>
            <person name="Morin E."/>
            <person name="Kohler A."/>
            <person name="Barry K."/>
            <person name="LaButti K."/>
            <person name="Morin E."/>
            <person name="Salamov A."/>
            <person name="Lipzen A."/>
            <person name="Mereny Z."/>
            <person name="Hegedus B."/>
            <person name="Baldrian P."/>
            <person name="Stursova M."/>
            <person name="Weitz H."/>
            <person name="Taylor A."/>
            <person name="Grigoriev I.V."/>
            <person name="Nagy L.G."/>
            <person name="Martin F."/>
            <person name="Kauserud H."/>
        </authorList>
    </citation>
    <scope>NUCLEOTIDE SEQUENCE</scope>
    <source>
        <strain evidence="1">CBHHK067</strain>
    </source>
</reference>
<evidence type="ECO:0000313" key="2">
    <source>
        <dbReference type="Proteomes" id="UP001221757"/>
    </source>
</evidence>
<dbReference type="Proteomes" id="UP001221757">
    <property type="component" value="Unassembled WGS sequence"/>
</dbReference>
<protein>
    <submittedName>
        <fullName evidence="1">Uncharacterized protein</fullName>
    </submittedName>
</protein>
<proteinExistence type="predicted"/>
<dbReference type="AlphaFoldDB" id="A0AAD7G907"/>
<dbReference type="EMBL" id="JARKIE010000128">
    <property type="protein sequence ID" value="KAJ7679735.1"/>
    <property type="molecule type" value="Genomic_DNA"/>
</dbReference>